<reference evidence="1" key="1">
    <citation type="journal article" date="2022" name="bioRxiv">
        <title>Unlocking the hidden genetic diversity of varicosaviruses, the neglected plant rhabdoviruses.</title>
        <authorList>
            <person name="Bejerman N."/>
            <person name="Dietzgen R.G."/>
            <person name="Debat H."/>
        </authorList>
    </citation>
    <scope>NUCLEOTIDE SEQUENCE</scope>
</reference>
<proteinExistence type="predicted"/>
<name>A0A9N6YIZ3_9RHAB</name>
<accession>A0A9N6YIZ3</accession>
<dbReference type="EMBL" id="BK061731">
    <property type="protein sequence ID" value="DAZ90619.1"/>
    <property type="molecule type" value="Viral_cRNA"/>
</dbReference>
<sequence>MNDPLNFHLCEILKNNALLNSCDVPIARSETTKSRRQRARETIQASVDRICRHDITTCVICDVQGTSSSCIRDHSNNPDLKRASPSHLPKSGTYCGLYMPLSQFSNLLSRFKVASLLVNGRHLCLPIRGYNGRKICRYCLERFLTSKDPAKTLEFYNALISYSQDSTSGSNSQ</sequence>
<protein>
    <submittedName>
        <fullName evidence="1">Protein 4</fullName>
    </submittedName>
</protein>
<evidence type="ECO:0000313" key="1">
    <source>
        <dbReference type="EMBL" id="DAZ90619.1"/>
    </source>
</evidence>
<organism evidence="1">
    <name type="scientific">Abies virus 1</name>
    <dbReference type="NCBI Taxonomy" id="2977948"/>
    <lineage>
        <taxon>Viruses</taxon>
        <taxon>Riboviria</taxon>
        <taxon>Orthornavirae</taxon>
        <taxon>Negarnaviricota</taxon>
        <taxon>Haploviricotina</taxon>
        <taxon>Monjiviricetes</taxon>
        <taxon>Mononegavirales</taxon>
        <taxon>Rhabdoviridae</taxon>
        <taxon>Betarhabdovirinae</taxon>
        <taxon>Alphagymnorhavirus</taxon>
        <taxon>Alphagymnorhavirus abietis</taxon>
    </lineage>
</organism>